<dbReference type="PANTHER" id="PTHR35798:SF1">
    <property type="entry name" value="CELL DIVISION PROTEIN SEPF"/>
    <property type="match status" value="1"/>
</dbReference>
<name>A0A921GF97_9ACTN</name>
<reference evidence="7" key="1">
    <citation type="journal article" date="2021" name="PeerJ">
        <title>Extensive microbial diversity within the chicken gut microbiome revealed by metagenomics and culture.</title>
        <authorList>
            <person name="Gilroy R."/>
            <person name="Ravi A."/>
            <person name="Getino M."/>
            <person name="Pursley I."/>
            <person name="Horton D.L."/>
            <person name="Alikhan N.F."/>
            <person name="Baker D."/>
            <person name="Gharbi K."/>
            <person name="Hall N."/>
            <person name="Watson M."/>
            <person name="Adriaenssens E.M."/>
            <person name="Foster-Nyarko E."/>
            <person name="Jarju S."/>
            <person name="Secka A."/>
            <person name="Antonio M."/>
            <person name="Oren A."/>
            <person name="Chaudhuri R.R."/>
            <person name="La Ragione R."/>
            <person name="Hildebrand F."/>
            <person name="Pallen M.J."/>
        </authorList>
    </citation>
    <scope>NUCLEOTIDE SEQUENCE</scope>
    <source>
        <strain evidence="7">CHK124-7917</strain>
    </source>
</reference>
<dbReference type="AlphaFoldDB" id="A0A921GF97"/>
<dbReference type="OrthoDB" id="3731101at2"/>
<dbReference type="Proteomes" id="UP000697330">
    <property type="component" value="Unassembled WGS sequence"/>
</dbReference>
<gene>
    <name evidence="5" type="primary">sepF</name>
    <name evidence="7" type="ORF">K8U72_05465</name>
</gene>
<evidence type="ECO:0000256" key="5">
    <source>
        <dbReference type="HAMAP-Rule" id="MF_01197"/>
    </source>
</evidence>
<accession>A0A921GF97</accession>
<feature type="compositionally biased region" description="Low complexity" evidence="6">
    <location>
        <begin position="71"/>
        <end position="94"/>
    </location>
</feature>
<comment type="subunit">
    <text evidence="5">Homodimer. Interacts with FtsZ.</text>
</comment>
<comment type="caution">
    <text evidence="7">The sequence shown here is derived from an EMBL/GenBank/DDBJ whole genome shotgun (WGS) entry which is preliminary data.</text>
</comment>
<comment type="similarity">
    <text evidence="5">Belongs to the SepF family.</text>
</comment>
<protein>
    <recommendedName>
        <fullName evidence="5">Cell division protein SepF</fullName>
    </recommendedName>
</protein>
<dbReference type="HAMAP" id="MF_01197">
    <property type="entry name" value="SepF"/>
    <property type="match status" value="1"/>
</dbReference>
<keyword evidence="5" id="KW-0963">Cytoplasm</keyword>
<dbReference type="InterPro" id="IPR038594">
    <property type="entry name" value="SepF-like_sf"/>
</dbReference>
<dbReference type="PANTHER" id="PTHR35798">
    <property type="entry name" value="CELL DIVISION PROTEIN SEPF"/>
    <property type="match status" value="1"/>
</dbReference>
<feature type="compositionally biased region" description="Acidic residues" evidence="6">
    <location>
        <begin position="16"/>
        <end position="33"/>
    </location>
</feature>
<evidence type="ECO:0000256" key="4">
    <source>
        <dbReference type="ARBA" id="ARBA00044936"/>
    </source>
</evidence>
<keyword evidence="2 5" id="KW-0717">Septation</keyword>
<dbReference type="Pfam" id="PF04472">
    <property type="entry name" value="SepF"/>
    <property type="match status" value="1"/>
</dbReference>
<reference evidence="7" key="2">
    <citation type="submission" date="2021-09" db="EMBL/GenBank/DDBJ databases">
        <authorList>
            <person name="Gilroy R."/>
        </authorList>
    </citation>
    <scope>NUCLEOTIDE SEQUENCE</scope>
    <source>
        <strain evidence="7">CHK124-7917</strain>
    </source>
</reference>
<proteinExistence type="inferred from homology"/>
<evidence type="ECO:0000313" key="8">
    <source>
        <dbReference type="Proteomes" id="UP000697330"/>
    </source>
</evidence>
<dbReference type="Gene3D" id="3.30.110.150">
    <property type="entry name" value="SepF-like protein"/>
    <property type="match status" value="1"/>
</dbReference>
<feature type="region of interest" description="Disordered" evidence="6">
    <location>
        <begin position="1"/>
        <end position="130"/>
    </location>
</feature>
<dbReference type="GO" id="GO:0043093">
    <property type="term" value="P:FtsZ-dependent cytokinesis"/>
    <property type="evidence" value="ECO:0007669"/>
    <property type="project" value="UniProtKB-UniRule"/>
</dbReference>
<feature type="compositionally biased region" description="Basic and acidic residues" evidence="6">
    <location>
        <begin position="1"/>
        <end position="15"/>
    </location>
</feature>
<keyword evidence="1 5" id="KW-0132">Cell division</keyword>
<dbReference type="EMBL" id="DYWQ01000084">
    <property type="protein sequence ID" value="HJF45216.1"/>
    <property type="molecule type" value="Genomic_DNA"/>
</dbReference>
<comment type="subcellular location">
    <subcellularLocation>
        <location evidence="5">Cytoplasm</location>
    </subcellularLocation>
    <text evidence="5">Localizes to the division site, in a FtsZ-dependent manner.</text>
</comment>
<comment type="function">
    <text evidence="4 5">Cell division protein that is part of the divisome complex and is recruited early to the Z-ring. Probably stimulates Z-ring formation, perhaps through the cross-linking of FtsZ protofilaments. Its function overlaps with FtsA.</text>
</comment>
<dbReference type="GO" id="GO:0000917">
    <property type="term" value="P:division septum assembly"/>
    <property type="evidence" value="ECO:0007669"/>
    <property type="project" value="UniProtKB-KW"/>
</dbReference>
<sequence length="225" mass="24584">MGFLDSIRDRLRGGSDDDYYEDDYYDEGYEDDGYSGAQEPRRRDVGSSPRLLGNTPRPEAESVSVYTRSGRPVSAERPASAASRPAPSTYAAPSPVEPSYQPSYHSDATSVMRPTSSATPGDVGLKPVSRVSSGKLPPYVLKPVSYDDVQTVVRRVRTNQPVVIVFRNTNIETAKRILDFCFGLSFGLGGEVRELGDRVFVVLPADVDLSQSDLDKLVADGDLVR</sequence>
<dbReference type="GO" id="GO:0005737">
    <property type="term" value="C:cytoplasm"/>
    <property type="evidence" value="ECO:0007669"/>
    <property type="project" value="UniProtKB-SubCell"/>
</dbReference>
<evidence type="ECO:0000256" key="1">
    <source>
        <dbReference type="ARBA" id="ARBA00022618"/>
    </source>
</evidence>
<dbReference type="RefSeq" id="WP_075279936.1">
    <property type="nucleotide sequence ID" value="NZ_DBFWWQ010000108.1"/>
</dbReference>
<evidence type="ECO:0000313" key="7">
    <source>
        <dbReference type="EMBL" id="HJF45216.1"/>
    </source>
</evidence>
<evidence type="ECO:0000256" key="3">
    <source>
        <dbReference type="ARBA" id="ARBA00023306"/>
    </source>
</evidence>
<dbReference type="InterPro" id="IPR007561">
    <property type="entry name" value="Cell_div_SepF/SepF-rel"/>
</dbReference>
<evidence type="ECO:0000256" key="2">
    <source>
        <dbReference type="ARBA" id="ARBA00023210"/>
    </source>
</evidence>
<feature type="compositionally biased region" description="Polar residues" evidence="6">
    <location>
        <begin position="100"/>
        <end position="119"/>
    </location>
</feature>
<keyword evidence="3 5" id="KW-0131">Cell cycle</keyword>
<organism evidence="7 8">
    <name type="scientific">Thermophilibacter provencensis</name>
    <dbReference type="NCBI Taxonomy" id="1852386"/>
    <lineage>
        <taxon>Bacteria</taxon>
        <taxon>Bacillati</taxon>
        <taxon>Actinomycetota</taxon>
        <taxon>Coriobacteriia</taxon>
        <taxon>Coriobacteriales</taxon>
        <taxon>Atopobiaceae</taxon>
        <taxon>Thermophilibacter</taxon>
    </lineage>
</organism>
<evidence type="ECO:0000256" key="6">
    <source>
        <dbReference type="SAM" id="MobiDB-lite"/>
    </source>
</evidence>
<dbReference type="InterPro" id="IPR023052">
    <property type="entry name" value="Cell_div_SepF"/>
</dbReference>